<accession>A0A8K0R4W0</accession>
<dbReference type="Proteomes" id="UP000813461">
    <property type="component" value="Unassembled WGS sequence"/>
</dbReference>
<evidence type="ECO:0000256" key="2">
    <source>
        <dbReference type="SAM" id="SignalP"/>
    </source>
</evidence>
<keyword evidence="1" id="KW-0472">Membrane</keyword>
<sequence length="99" mass="10799">MKLSNIIFATFTSAALAMPVEDGAVEDNVSIVRPHKPSPLLLLFLLFLFLLLLLYFSTITEPLLTPTRPPLDVRAIIPTADMPGPASARTCVRDMVGSF</sequence>
<evidence type="ECO:0000256" key="1">
    <source>
        <dbReference type="SAM" id="Phobius"/>
    </source>
</evidence>
<name>A0A8K0R4W0_9PLEO</name>
<dbReference type="AlphaFoldDB" id="A0A8K0R4W0"/>
<dbReference type="OrthoDB" id="3732650at2759"/>
<gene>
    <name evidence="3" type="ORF">FB567DRAFT_593584</name>
</gene>
<feature type="chain" id="PRO_5035450584" evidence="2">
    <location>
        <begin position="18"/>
        <end position="99"/>
    </location>
</feature>
<keyword evidence="1" id="KW-1133">Transmembrane helix</keyword>
<evidence type="ECO:0000313" key="3">
    <source>
        <dbReference type="EMBL" id="KAH7084103.1"/>
    </source>
</evidence>
<protein>
    <submittedName>
        <fullName evidence="3">Uncharacterized protein</fullName>
    </submittedName>
</protein>
<organism evidence="3 4">
    <name type="scientific">Paraphoma chrysanthemicola</name>
    <dbReference type="NCBI Taxonomy" id="798071"/>
    <lineage>
        <taxon>Eukaryota</taxon>
        <taxon>Fungi</taxon>
        <taxon>Dikarya</taxon>
        <taxon>Ascomycota</taxon>
        <taxon>Pezizomycotina</taxon>
        <taxon>Dothideomycetes</taxon>
        <taxon>Pleosporomycetidae</taxon>
        <taxon>Pleosporales</taxon>
        <taxon>Pleosporineae</taxon>
        <taxon>Phaeosphaeriaceae</taxon>
        <taxon>Paraphoma</taxon>
    </lineage>
</organism>
<keyword evidence="2" id="KW-0732">Signal</keyword>
<evidence type="ECO:0000313" key="4">
    <source>
        <dbReference type="Proteomes" id="UP000813461"/>
    </source>
</evidence>
<feature type="transmembrane region" description="Helical" evidence="1">
    <location>
        <begin position="39"/>
        <end position="58"/>
    </location>
</feature>
<comment type="caution">
    <text evidence="3">The sequence shown here is derived from an EMBL/GenBank/DDBJ whole genome shotgun (WGS) entry which is preliminary data.</text>
</comment>
<keyword evidence="4" id="KW-1185">Reference proteome</keyword>
<feature type="signal peptide" evidence="2">
    <location>
        <begin position="1"/>
        <end position="17"/>
    </location>
</feature>
<reference evidence="3" key="1">
    <citation type="journal article" date="2021" name="Nat. Commun.">
        <title>Genetic determinants of endophytism in the Arabidopsis root mycobiome.</title>
        <authorList>
            <person name="Mesny F."/>
            <person name="Miyauchi S."/>
            <person name="Thiergart T."/>
            <person name="Pickel B."/>
            <person name="Atanasova L."/>
            <person name="Karlsson M."/>
            <person name="Huettel B."/>
            <person name="Barry K.W."/>
            <person name="Haridas S."/>
            <person name="Chen C."/>
            <person name="Bauer D."/>
            <person name="Andreopoulos W."/>
            <person name="Pangilinan J."/>
            <person name="LaButti K."/>
            <person name="Riley R."/>
            <person name="Lipzen A."/>
            <person name="Clum A."/>
            <person name="Drula E."/>
            <person name="Henrissat B."/>
            <person name="Kohler A."/>
            <person name="Grigoriev I.V."/>
            <person name="Martin F.M."/>
            <person name="Hacquard S."/>
        </authorList>
    </citation>
    <scope>NUCLEOTIDE SEQUENCE</scope>
    <source>
        <strain evidence="3">MPI-SDFR-AT-0120</strain>
    </source>
</reference>
<dbReference type="EMBL" id="JAGMVJ010000012">
    <property type="protein sequence ID" value="KAH7084103.1"/>
    <property type="molecule type" value="Genomic_DNA"/>
</dbReference>
<keyword evidence="1" id="KW-0812">Transmembrane</keyword>
<proteinExistence type="predicted"/>